<feature type="repeat" description="ANK" evidence="3">
    <location>
        <begin position="130"/>
        <end position="165"/>
    </location>
</feature>
<keyword evidence="1" id="KW-0677">Repeat</keyword>
<dbReference type="SUPFAM" id="SSF48403">
    <property type="entry name" value="Ankyrin repeat"/>
    <property type="match status" value="1"/>
</dbReference>
<sequence length="177" mass="19191">MHGQHHQHHHHDHTHAPSIFEQSLDELDFERSLHGASSRGDIDRVRWLLNRNALVNARDSSGLAALHYAARAGSIEVVEALLLAGADANTTSSELGCTPLHKAASGGKNSFNIAQILLKHGADPYSLETDGRTPLHVACDTRGSESDELVQLLLKAAPDAINRKDQKGRLPNLEPNS</sequence>
<feature type="repeat" description="ANK" evidence="3">
    <location>
        <begin position="95"/>
        <end position="129"/>
    </location>
</feature>
<dbReference type="OrthoDB" id="5596409at2759"/>
<reference evidence="4 5" key="1">
    <citation type="journal article" date="2019" name="Sci. Rep.">
        <title>Comparative genomics of chytrid fungi reveal insights into the obligate biotrophic and pathogenic lifestyle of Synchytrium endobioticum.</title>
        <authorList>
            <person name="van de Vossenberg B.T.L.H."/>
            <person name="Warris S."/>
            <person name="Nguyen H.D.T."/>
            <person name="van Gent-Pelzer M.P.E."/>
            <person name="Joly D.L."/>
            <person name="van de Geest H.C."/>
            <person name="Bonants P.J.M."/>
            <person name="Smith D.S."/>
            <person name="Levesque C.A."/>
            <person name="van der Lee T.A.J."/>
        </authorList>
    </citation>
    <scope>NUCLEOTIDE SEQUENCE [LARGE SCALE GENOMIC DNA]</scope>
    <source>
        <strain evidence="4 5">JEL517</strain>
    </source>
</reference>
<dbReference type="PANTHER" id="PTHR24198">
    <property type="entry name" value="ANKYRIN REPEAT AND PROTEIN KINASE DOMAIN-CONTAINING PROTEIN"/>
    <property type="match status" value="1"/>
</dbReference>
<protein>
    <submittedName>
        <fullName evidence="4">Uncharacterized protein</fullName>
    </submittedName>
</protein>
<organism evidence="4 5">
    <name type="scientific">Synchytrium microbalum</name>
    <dbReference type="NCBI Taxonomy" id="1806994"/>
    <lineage>
        <taxon>Eukaryota</taxon>
        <taxon>Fungi</taxon>
        <taxon>Fungi incertae sedis</taxon>
        <taxon>Chytridiomycota</taxon>
        <taxon>Chytridiomycota incertae sedis</taxon>
        <taxon>Chytridiomycetes</taxon>
        <taxon>Synchytriales</taxon>
        <taxon>Synchytriaceae</taxon>
        <taxon>Synchytrium</taxon>
    </lineage>
</organism>
<evidence type="ECO:0000256" key="3">
    <source>
        <dbReference type="PROSITE-ProRule" id="PRU00023"/>
    </source>
</evidence>
<evidence type="ECO:0000313" key="4">
    <source>
        <dbReference type="EMBL" id="TPX30172.1"/>
    </source>
</evidence>
<dbReference type="Pfam" id="PF12796">
    <property type="entry name" value="Ank_2"/>
    <property type="match status" value="1"/>
</dbReference>
<name>A0A507BQT4_9FUNG</name>
<dbReference type="PROSITE" id="PS50088">
    <property type="entry name" value="ANK_REPEAT"/>
    <property type="match status" value="4"/>
</dbReference>
<evidence type="ECO:0000256" key="1">
    <source>
        <dbReference type="ARBA" id="ARBA00022737"/>
    </source>
</evidence>
<dbReference type="InterPro" id="IPR002110">
    <property type="entry name" value="Ankyrin_rpt"/>
</dbReference>
<evidence type="ECO:0000256" key="2">
    <source>
        <dbReference type="ARBA" id="ARBA00023043"/>
    </source>
</evidence>
<dbReference type="Proteomes" id="UP000319731">
    <property type="component" value="Unassembled WGS sequence"/>
</dbReference>
<dbReference type="GeneID" id="42007431"/>
<keyword evidence="2 3" id="KW-0040">ANK repeat</keyword>
<accession>A0A507BQT4</accession>
<dbReference type="GO" id="GO:0005737">
    <property type="term" value="C:cytoplasm"/>
    <property type="evidence" value="ECO:0007669"/>
    <property type="project" value="TreeGrafter"/>
</dbReference>
<dbReference type="AlphaFoldDB" id="A0A507BQT4"/>
<dbReference type="InterPro" id="IPR036770">
    <property type="entry name" value="Ankyrin_rpt-contain_sf"/>
</dbReference>
<dbReference type="EMBL" id="QEAO01000090">
    <property type="protein sequence ID" value="TPX30172.1"/>
    <property type="molecule type" value="Genomic_DNA"/>
</dbReference>
<dbReference type="PRINTS" id="PR01415">
    <property type="entry name" value="ANKYRIN"/>
</dbReference>
<proteinExistence type="predicted"/>
<feature type="repeat" description="ANK" evidence="3">
    <location>
        <begin position="61"/>
        <end position="93"/>
    </location>
</feature>
<gene>
    <name evidence="4" type="ORF">SmJEL517_g06208</name>
</gene>
<feature type="repeat" description="ANK" evidence="3">
    <location>
        <begin position="28"/>
        <end position="60"/>
    </location>
</feature>
<dbReference type="Gene3D" id="1.25.40.20">
    <property type="entry name" value="Ankyrin repeat-containing domain"/>
    <property type="match status" value="1"/>
</dbReference>
<dbReference type="STRING" id="1806994.A0A507BQT4"/>
<comment type="caution">
    <text evidence="4">The sequence shown here is derived from an EMBL/GenBank/DDBJ whole genome shotgun (WGS) entry which is preliminary data.</text>
</comment>
<dbReference type="PROSITE" id="PS50297">
    <property type="entry name" value="ANK_REP_REGION"/>
    <property type="match status" value="3"/>
</dbReference>
<keyword evidence="5" id="KW-1185">Reference proteome</keyword>
<evidence type="ECO:0000313" key="5">
    <source>
        <dbReference type="Proteomes" id="UP000319731"/>
    </source>
</evidence>
<dbReference type="SMART" id="SM00248">
    <property type="entry name" value="ANK"/>
    <property type="match status" value="4"/>
</dbReference>
<dbReference type="PANTHER" id="PTHR24198:SF165">
    <property type="entry name" value="ANKYRIN REPEAT-CONTAINING PROTEIN-RELATED"/>
    <property type="match status" value="1"/>
</dbReference>
<dbReference type="Pfam" id="PF00023">
    <property type="entry name" value="Ank"/>
    <property type="match status" value="1"/>
</dbReference>
<dbReference type="RefSeq" id="XP_031021896.1">
    <property type="nucleotide sequence ID" value="XM_031172134.1"/>
</dbReference>